<dbReference type="EMBL" id="CP032626">
    <property type="protein sequence ID" value="AYF92272.1"/>
    <property type="molecule type" value="Genomic_DNA"/>
</dbReference>
<name>A0A387ANL7_9LACO</name>
<accession>A0A387ANL7</accession>
<dbReference type="KEGG" id="abom:D7I45_01585"/>
<evidence type="ECO:0000313" key="1">
    <source>
        <dbReference type="EMBL" id="AYF92272.1"/>
    </source>
</evidence>
<dbReference type="Proteomes" id="UP000272003">
    <property type="component" value="Chromosome"/>
</dbReference>
<dbReference type="AlphaFoldDB" id="A0A387ANL7"/>
<gene>
    <name evidence="1" type="ORF">D7I45_01585</name>
</gene>
<organism evidence="1 2">
    <name type="scientific">Apilactobacillus bombintestini</name>
    <dbReference type="NCBI Taxonomy" id="2419772"/>
    <lineage>
        <taxon>Bacteria</taxon>
        <taxon>Bacillati</taxon>
        <taxon>Bacillota</taxon>
        <taxon>Bacilli</taxon>
        <taxon>Lactobacillales</taxon>
        <taxon>Lactobacillaceae</taxon>
        <taxon>Apilactobacillus</taxon>
    </lineage>
</organism>
<dbReference type="RefSeq" id="WP_120784046.1">
    <property type="nucleotide sequence ID" value="NZ_CP032626.1"/>
</dbReference>
<proteinExistence type="predicted"/>
<dbReference type="OrthoDB" id="2151973at2"/>
<keyword evidence="2" id="KW-1185">Reference proteome</keyword>
<reference evidence="1 2" key="1">
    <citation type="submission" date="2018-09" db="EMBL/GenBank/DDBJ databases">
        <title>Genome sequencing of strain BHWM-4.</title>
        <authorList>
            <person name="Heo J."/>
            <person name="Kim S.-J."/>
            <person name="Kwon S.-W."/>
        </authorList>
    </citation>
    <scope>NUCLEOTIDE SEQUENCE [LARGE SCALE GENOMIC DNA]</scope>
    <source>
        <strain evidence="1 2">BHWM-4</strain>
    </source>
</reference>
<evidence type="ECO:0000313" key="2">
    <source>
        <dbReference type="Proteomes" id="UP000272003"/>
    </source>
</evidence>
<sequence length="84" mass="9750">MMDTNKYLEALKYESADTVLGSIMSEAQFPHLDEIGDACDVAYFTDNQHDLELIERHQPMFYNYKQHRLVNKADVLAVLKKLSQ</sequence>
<protein>
    <submittedName>
        <fullName evidence="1">Uncharacterized protein</fullName>
    </submittedName>
</protein>